<protein>
    <submittedName>
        <fullName evidence="3">GRIP1 associated protein 1</fullName>
    </submittedName>
</protein>
<feature type="region of interest" description="Disordered" evidence="2">
    <location>
        <begin position="540"/>
        <end position="564"/>
    </location>
</feature>
<dbReference type="EMBL" id="ATMH01006885">
    <property type="protein sequence ID" value="EPY25016.1"/>
    <property type="molecule type" value="Genomic_DNA"/>
</dbReference>
<sequence>MEASSAPALPAAAEPEARQPNQESATVTAPSREAQSFSFSNRDYSSTVVELPLRVVDLVRQYEKAVERTRALTRCLEQSKSGSMASPVGATVAAFPVTSTPDKTRAKSPIPGVLSGKIITGKRVGKETNETPIQGATVVEGSNGKALQKLREEYNELQSELQRNRVDAALLADCRTQLRQREEEILQLRAARAENATPLDDTVLYAERLFYENVRAAAAQEKVQKEVSFLKEKNAQLEGQLQRLLTSSLDHFPSARAEGPTTKAQPVVTDAAHVAEKEALEKQIVDLNATLEKYRTRFKKDSEWRHTLQEENKKLHEVNGEMQASIVVFRRQLNERELDLVRQDAAAVDQQRLRTLEKECARLRHTMRERLSVCDHEYAVLQEELQGSQTKNRVYAKAVAHLQRVLLPLQVRAMAARPPAHKAVVVRAASPATPPPAAEVHHAVVRVEGVVAAPSAGAPIPLVGVVASREKQLEELKLTYDRRVEAAEALKRAEIKQVQVLNRELRQALADSQEQLQRKDRIIEKLKQTGRHGVADVAMSPDTTMTVGSPEHSMRLSPTNDRDGHRMSVALSEMEMRYDPENMSEWEAVHLENEVLLQRLSIMQGEKWSMSGHIEDLQLRCAAQQMELHRNAEFMQRMIHVRTAAGGEEDANIRFLQSLLQETLAKNMKLEEEVHDLNLKLGR</sequence>
<proteinExistence type="predicted"/>
<feature type="coiled-coil region" evidence="1">
    <location>
        <begin position="653"/>
        <end position="680"/>
    </location>
</feature>
<feature type="compositionally biased region" description="Polar residues" evidence="2">
    <location>
        <begin position="19"/>
        <end position="35"/>
    </location>
</feature>
<keyword evidence="5" id="KW-1185">Reference proteome</keyword>
<dbReference type="Proteomes" id="UP000015354">
    <property type="component" value="Unassembled WGS sequence"/>
</dbReference>
<dbReference type="EMBL" id="ATMH01005186">
    <property type="protein sequence ID" value="EPY28328.1"/>
    <property type="molecule type" value="Genomic_DNA"/>
</dbReference>
<feature type="coiled-coil region" evidence="1">
    <location>
        <begin position="220"/>
        <end position="247"/>
    </location>
</feature>
<dbReference type="AlphaFoldDB" id="S9VDE3"/>
<name>S9VDE3_9TRYP</name>
<feature type="coiled-coil region" evidence="1">
    <location>
        <begin position="484"/>
        <end position="529"/>
    </location>
</feature>
<evidence type="ECO:0000256" key="1">
    <source>
        <dbReference type="SAM" id="Coils"/>
    </source>
</evidence>
<feature type="region of interest" description="Disordered" evidence="2">
    <location>
        <begin position="1"/>
        <end position="35"/>
    </location>
</feature>
<keyword evidence="1" id="KW-0175">Coiled coil</keyword>
<accession>S9VDE3</accession>
<feature type="coiled-coil region" evidence="1">
    <location>
        <begin position="147"/>
        <end position="191"/>
    </location>
</feature>
<gene>
    <name evidence="4" type="ORF">STCU_05186</name>
    <name evidence="3" type="ORF">STCU_06885</name>
</gene>
<evidence type="ECO:0000313" key="4">
    <source>
        <dbReference type="EMBL" id="EPY28328.1"/>
    </source>
</evidence>
<reference evidence="3 5" key="1">
    <citation type="journal article" date="2013" name="PLoS ONE">
        <title>Predicting the Proteins of Angomonas deanei, Strigomonas culicis and Their Respective Endosymbionts Reveals New Aspects of the Trypanosomatidae Family.</title>
        <authorList>
            <person name="Motta M.C."/>
            <person name="Martins A.C."/>
            <person name="de Souza S.S."/>
            <person name="Catta-Preta C.M."/>
            <person name="Silva R."/>
            <person name="Klein C.C."/>
            <person name="de Almeida L.G."/>
            <person name="de Lima Cunha O."/>
            <person name="Ciapina L.P."/>
            <person name="Brocchi M."/>
            <person name="Colabardini A.C."/>
            <person name="de Araujo Lima B."/>
            <person name="Machado C.R."/>
            <person name="de Almeida Soares C.M."/>
            <person name="Probst C.M."/>
            <person name="de Menezes C.B."/>
            <person name="Thompson C.E."/>
            <person name="Bartholomeu D.C."/>
            <person name="Gradia D.F."/>
            <person name="Pavoni D.P."/>
            <person name="Grisard E.C."/>
            <person name="Fantinatti-Garboggini F."/>
            <person name="Marchini F.K."/>
            <person name="Rodrigues-Luiz G.F."/>
            <person name="Wagner G."/>
            <person name="Goldman G.H."/>
            <person name="Fietto J.L."/>
            <person name="Elias M.C."/>
            <person name="Goldman M.H."/>
            <person name="Sagot M.F."/>
            <person name="Pereira M."/>
            <person name="Stoco P.H."/>
            <person name="de Mendonca-Neto R.P."/>
            <person name="Teixeira S.M."/>
            <person name="Maciel T.E."/>
            <person name="de Oliveira Mendes T.A."/>
            <person name="Urmenyi T.P."/>
            <person name="de Souza W."/>
            <person name="Schenkman S."/>
            <person name="de Vasconcelos A.T."/>
        </authorList>
    </citation>
    <scope>NUCLEOTIDE SEQUENCE [LARGE SCALE GENOMIC DNA]</scope>
</reference>
<organism evidence="3 5">
    <name type="scientific">Strigomonas culicis</name>
    <dbReference type="NCBI Taxonomy" id="28005"/>
    <lineage>
        <taxon>Eukaryota</taxon>
        <taxon>Discoba</taxon>
        <taxon>Euglenozoa</taxon>
        <taxon>Kinetoplastea</taxon>
        <taxon>Metakinetoplastina</taxon>
        <taxon>Trypanosomatida</taxon>
        <taxon>Trypanosomatidae</taxon>
        <taxon>Strigomonadinae</taxon>
        <taxon>Strigomonas</taxon>
    </lineage>
</organism>
<evidence type="ECO:0000313" key="3">
    <source>
        <dbReference type="EMBL" id="EPY25016.1"/>
    </source>
</evidence>
<evidence type="ECO:0000256" key="2">
    <source>
        <dbReference type="SAM" id="MobiDB-lite"/>
    </source>
</evidence>
<dbReference type="OrthoDB" id="267154at2759"/>
<comment type="caution">
    <text evidence="3">The sequence shown here is derived from an EMBL/GenBank/DDBJ whole genome shotgun (WGS) entry which is preliminary data.</text>
</comment>
<feature type="compositionally biased region" description="Low complexity" evidence="2">
    <location>
        <begin position="1"/>
        <end position="14"/>
    </location>
</feature>
<evidence type="ECO:0000313" key="5">
    <source>
        <dbReference type="Proteomes" id="UP000015354"/>
    </source>
</evidence>
<reference evidence="3" key="2">
    <citation type="submission" date="2013-03" db="EMBL/GenBank/DDBJ databases">
        <authorList>
            <person name="Motta M.C.M."/>
            <person name="Martins A.C.A."/>
            <person name="Preta C.M.C.C."/>
            <person name="Silva R."/>
            <person name="de Souza S.S."/>
            <person name="Klein C.C."/>
            <person name="de Almeida L.G.P."/>
            <person name="Cunha O.L."/>
            <person name="Colabardini A.C."/>
            <person name="Lima B.A."/>
            <person name="Machado C.R."/>
            <person name="Soares C.M.A."/>
            <person name="de Menezes C.B.A."/>
            <person name="Bartolomeu D.C."/>
            <person name="Grisard E.C."/>
            <person name="Fantinatti-Garboggini F."/>
            <person name="Rodrigues-Luiz G.F."/>
            <person name="Wagner G."/>
            <person name="Goldman G.H."/>
            <person name="Fietto J.L.R."/>
            <person name="Ciapina L.P."/>
            <person name="Brocchi M."/>
            <person name="Elias M.C."/>
            <person name="Goldman M.H.S."/>
            <person name="Sagot M.-F."/>
            <person name="Pereira M."/>
            <person name="Stoco P.H."/>
            <person name="Teixeira S.M.R."/>
            <person name="de Mendonca-Neto R.P."/>
            <person name="Maciel T.E.F."/>
            <person name="Mendes T.A.O."/>
            <person name="Urmenyi T.P."/>
            <person name="Teixeira M.M.G."/>
            <person name="de Camargo E.F.P."/>
            <person name="de Sousa W."/>
            <person name="Schenkman S."/>
            <person name="de Vasconcelos A.T.R."/>
        </authorList>
    </citation>
    <scope>NUCLEOTIDE SEQUENCE</scope>
</reference>